<gene>
    <name evidence="2" type="ORF">GALMADRAFT_207930</name>
</gene>
<reference evidence="3" key="1">
    <citation type="journal article" date="2014" name="Proc. Natl. Acad. Sci. U.S.A.">
        <title>Extensive sampling of basidiomycete genomes demonstrates inadequacy of the white-rot/brown-rot paradigm for wood decay fungi.</title>
        <authorList>
            <person name="Riley R."/>
            <person name="Salamov A.A."/>
            <person name="Brown D.W."/>
            <person name="Nagy L.G."/>
            <person name="Floudas D."/>
            <person name="Held B.W."/>
            <person name="Levasseur A."/>
            <person name="Lombard V."/>
            <person name="Morin E."/>
            <person name="Otillar R."/>
            <person name="Lindquist E.A."/>
            <person name="Sun H."/>
            <person name="LaButti K.M."/>
            <person name="Schmutz J."/>
            <person name="Jabbour D."/>
            <person name="Luo H."/>
            <person name="Baker S.E."/>
            <person name="Pisabarro A.G."/>
            <person name="Walton J.D."/>
            <person name="Blanchette R.A."/>
            <person name="Henrissat B."/>
            <person name="Martin F."/>
            <person name="Cullen D."/>
            <person name="Hibbett D.S."/>
            <person name="Grigoriev I.V."/>
        </authorList>
    </citation>
    <scope>NUCLEOTIDE SEQUENCE [LARGE SCALE GENOMIC DNA]</scope>
    <source>
        <strain evidence="3">CBS 339.88</strain>
    </source>
</reference>
<feature type="compositionally biased region" description="Polar residues" evidence="1">
    <location>
        <begin position="445"/>
        <end position="454"/>
    </location>
</feature>
<feature type="compositionally biased region" description="Basic and acidic residues" evidence="1">
    <location>
        <begin position="268"/>
        <end position="279"/>
    </location>
</feature>
<feature type="compositionally biased region" description="Basic residues" evidence="1">
    <location>
        <begin position="120"/>
        <end position="129"/>
    </location>
</feature>
<evidence type="ECO:0000256" key="1">
    <source>
        <dbReference type="SAM" id="MobiDB-lite"/>
    </source>
</evidence>
<dbReference type="Proteomes" id="UP000027222">
    <property type="component" value="Unassembled WGS sequence"/>
</dbReference>
<dbReference type="OrthoDB" id="3205788at2759"/>
<feature type="compositionally biased region" description="Basic and acidic residues" evidence="1">
    <location>
        <begin position="35"/>
        <end position="46"/>
    </location>
</feature>
<protein>
    <recommendedName>
        <fullName evidence="4">Retrotransposon gag domain-containing protein</fullName>
    </recommendedName>
</protein>
<dbReference type="HOGENOM" id="CLU_583999_0_0_1"/>
<feature type="compositionally biased region" description="Basic and acidic residues" evidence="1">
    <location>
        <begin position="426"/>
        <end position="444"/>
    </location>
</feature>
<feature type="compositionally biased region" description="Basic and acidic residues" evidence="1">
    <location>
        <begin position="60"/>
        <end position="97"/>
    </location>
</feature>
<feature type="region of interest" description="Disordered" evidence="1">
    <location>
        <begin position="156"/>
        <end position="187"/>
    </location>
</feature>
<feature type="compositionally biased region" description="Basic residues" evidence="1">
    <location>
        <begin position="251"/>
        <end position="267"/>
    </location>
</feature>
<accession>A0A067TMB6</accession>
<evidence type="ECO:0000313" key="2">
    <source>
        <dbReference type="EMBL" id="KDR81054.1"/>
    </source>
</evidence>
<keyword evidence="3" id="KW-1185">Reference proteome</keyword>
<dbReference type="EMBL" id="KL142371">
    <property type="protein sequence ID" value="KDR81054.1"/>
    <property type="molecule type" value="Genomic_DNA"/>
</dbReference>
<proteinExistence type="predicted"/>
<feature type="region of interest" description="Disordered" evidence="1">
    <location>
        <begin position="426"/>
        <end position="458"/>
    </location>
</feature>
<evidence type="ECO:0008006" key="4">
    <source>
        <dbReference type="Google" id="ProtNLM"/>
    </source>
</evidence>
<feature type="compositionally biased region" description="Low complexity" evidence="1">
    <location>
        <begin position="225"/>
        <end position="250"/>
    </location>
</feature>
<dbReference type="AlphaFoldDB" id="A0A067TMB6"/>
<feature type="region of interest" description="Disordered" evidence="1">
    <location>
        <begin position="16"/>
        <end position="137"/>
    </location>
</feature>
<organism evidence="2 3">
    <name type="scientific">Galerina marginata (strain CBS 339.88)</name>
    <dbReference type="NCBI Taxonomy" id="685588"/>
    <lineage>
        <taxon>Eukaryota</taxon>
        <taxon>Fungi</taxon>
        <taxon>Dikarya</taxon>
        <taxon>Basidiomycota</taxon>
        <taxon>Agaricomycotina</taxon>
        <taxon>Agaricomycetes</taxon>
        <taxon>Agaricomycetidae</taxon>
        <taxon>Agaricales</taxon>
        <taxon>Agaricineae</taxon>
        <taxon>Strophariaceae</taxon>
        <taxon>Galerina</taxon>
    </lineage>
</organism>
<dbReference type="STRING" id="685588.A0A067TMB6"/>
<feature type="region of interest" description="Disordered" evidence="1">
    <location>
        <begin position="219"/>
        <end position="279"/>
    </location>
</feature>
<evidence type="ECO:0000313" key="3">
    <source>
        <dbReference type="Proteomes" id="UP000027222"/>
    </source>
</evidence>
<name>A0A067TMB6_GALM3</name>
<sequence>MNNNEKALYCRRLQATAEADVHTENRAPTPGPSNLKDKGKGVDLRGQEIPGVPQEELEPEYQKAVELGIRDQARRATETETRAEPNDEPEVFKRAQADELAEELAAQEQAGDSDSVTSSRRARKRRAQKKHGDECRAGEADAFTRIAVLEAENAQLRRSQSEAFRRSVPVPNVHASTDPGLAWDTLNRPQTNNYAGVRGHSQAVAQVPEDSYLGRLLNEVGDLDSGPSDSSSSSSSSAGSRRRQSSNGSRSRGRGRRSRHKKQKRAAHKELAKPVKPEKYNGSEKIQEFTRFVHECKDYIQTAWIKPRRQVLVVSRFLEGKAITFYLLRVAKDSKNWTLKDFFSALFNDIFSRSYRMGIRDCIVDYTQGSRTSHRTMARKLWEGLRLSIRQKLYDYDFSPEINTWDEIVYKAETIEVGELEANREAAQDKRLERNRDANKRPNKSDQQSNTQLGGPSDRFRFVVDTRL</sequence>